<keyword evidence="2" id="KW-0732">Signal</keyword>
<evidence type="ECO:0000256" key="2">
    <source>
        <dbReference type="SAM" id="SignalP"/>
    </source>
</evidence>
<dbReference type="EMBL" id="JAVREY010000023">
    <property type="protein sequence ID" value="MDT0465348.1"/>
    <property type="molecule type" value="Genomic_DNA"/>
</dbReference>
<gene>
    <name evidence="3" type="ORF">RM764_20450</name>
</gene>
<evidence type="ECO:0000313" key="4">
    <source>
        <dbReference type="Proteomes" id="UP001183809"/>
    </source>
</evidence>
<evidence type="ECO:0000256" key="1">
    <source>
        <dbReference type="SAM" id="MobiDB-lite"/>
    </source>
</evidence>
<evidence type="ECO:0000313" key="3">
    <source>
        <dbReference type="EMBL" id="MDT0465348.1"/>
    </source>
</evidence>
<evidence type="ECO:0008006" key="5">
    <source>
        <dbReference type="Google" id="ProtNLM"/>
    </source>
</evidence>
<feature type="chain" id="PRO_5047219052" description="Secreted protein" evidence="2">
    <location>
        <begin position="27"/>
        <end position="138"/>
    </location>
</feature>
<sequence length="138" mass="14692">MRKHFSFGLGITLAAASLFLAAPANAAVANEASPANPQTAQGCTTNDDDSKTSCIDVEGHKLTVDRVTADEYYGGGGHHCATPRLYANGSLFATGPKRCATFSVQWTFPINEGFSNHTQLCTSWSDEPGLRPCETVHD</sequence>
<protein>
    <recommendedName>
        <fullName evidence="5">Secreted protein</fullName>
    </recommendedName>
</protein>
<reference evidence="4" key="1">
    <citation type="submission" date="2023-07" db="EMBL/GenBank/DDBJ databases">
        <title>30 novel species of actinomycetes from the DSMZ collection.</title>
        <authorList>
            <person name="Nouioui I."/>
        </authorList>
    </citation>
    <scope>NUCLEOTIDE SEQUENCE [LARGE SCALE GENOMIC DNA]</scope>
    <source>
        <strain evidence="4">DSM 41699</strain>
    </source>
</reference>
<dbReference type="Proteomes" id="UP001183809">
    <property type="component" value="Unassembled WGS sequence"/>
</dbReference>
<organism evidence="3 4">
    <name type="scientific">Streptomyces gibsoniae</name>
    <dbReference type="NCBI Taxonomy" id="3075529"/>
    <lineage>
        <taxon>Bacteria</taxon>
        <taxon>Bacillati</taxon>
        <taxon>Actinomycetota</taxon>
        <taxon>Actinomycetes</taxon>
        <taxon>Kitasatosporales</taxon>
        <taxon>Streptomycetaceae</taxon>
        <taxon>Streptomyces</taxon>
    </lineage>
</organism>
<proteinExistence type="predicted"/>
<keyword evidence="4" id="KW-1185">Reference proteome</keyword>
<feature type="signal peptide" evidence="2">
    <location>
        <begin position="1"/>
        <end position="26"/>
    </location>
</feature>
<feature type="region of interest" description="Disordered" evidence="1">
    <location>
        <begin position="31"/>
        <end position="50"/>
    </location>
</feature>
<accession>A0ABU2TWK6</accession>
<dbReference type="RefSeq" id="WP_311696818.1">
    <property type="nucleotide sequence ID" value="NZ_JAVREY010000023.1"/>
</dbReference>
<comment type="caution">
    <text evidence="3">The sequence shown here is derived from an EMBL/GenBank/DDBJ whole genome shotgun (WGS) entry which is preliminary data.</text>
</comment>
<name>A0ABU2TWK6_9ACTN</name>